<dbReference type="EMBL" id="CABM01000045">
    <property type="protein sequence ID" value="CBH97564.1"/>
    <property type="molecule type" value="Genomic_DNA"/>
</dbReference>
<organism evidence="1">
    <name type="scientific">mine drainage metagenome</name>
    <dbReference type="NCBI Taxonomy" id="410659"/>
    <lineage>
        <taxon>unclassified sequences</taxon>
        <taxon>metagenomes</taxon>
        <taxon>ecological metagenomes</taxon>
    </lineage>
</organism>
<comment type="caution">
    <text evidence="1">The sequence shown here is derived from an EMBL/GenBank/DDBJ whole genome shotgun (WGS) entry which is preliminary data.</text>
</comment>
<gene>
    <name evidence="1" type="ORF">CARN2_3038</name>
</gene>
<accession>E6PRK9</accession>
<protein>
    <submittedName>
        <fullName evidence="1">Uncharacterized protein</fullName>
    </submittedName>
</protein>
<dbReference type="AlphaFoldDB" id="E6PRK9"/>
<sequence length="61" mass="6259">MDTSSLFIFAIELIAAGSAATFLLADSIPVKADEPSQELPRLAGSVAQAVGRGICKHSTGQ</sequence>
<proteinExistence type="predicted"/>
<evidence type="ECO:0000313" key="1">
    <source>
        <dbReference type="EMBL" id="CBH97564.1"/>
    </source>
</evidence>
<reference evidence="1" key="1">
    <citation type="submission" date="2009-10" db="EMBL/GenBank/DDBJ databases">
        <title>Diversity of trophic interactions inside an arsenic-rich microbial ecosystem.</title>
        <authorList>
            <person name="Bertin P.N."/>
            <person name="Heinrich-Salmeron A."/>
            <person name="Pelletier E."/>
            <person name="Goulhen-Chollet F."/>
            <person name="Arsene-Ploetze F."/>
            <person name="Gallien S."/>
            <person name="Calteau A."/>
            <person name="Vallenet D."/>
            <person name="Casiot C."/>
            <person name="Chane-Woon-Ming B."/>
            <person name="Giloteaux L."/>
            <person name="Barakat M."/>
            <person name="Bonnefoy V."/>
            <person name="Bruneel O."/>
            <person name="Chandler M."/>
            <person name="Cleiss J."/>
            <person name="Duran R."/>
            <person name="Elbaz-Poulichet F."/>
            <person name="Fonknechten N."/>
            <person name="Lauga B."/>
            <person name="Mornico D."/>
            <person name="Ortet P."/>
            <person name="Schaeffer C."/>
            <person name="Siguier P."/>
            <person name="Alexander Thil Smith A."/>
            <person name="Van Dorsselaer A."/>
            <person name="Weissenbach J."/>
            <person name="Medigue C."/>
            <person name="Le Paslier D."/>
        </authorList>
    </citation>
    <scope>NUCLEOTIDE SEQUENCE</scope>
</reference>
<name>E6PRK9_9ZZZZ</name>